<evidence type="ECO:0000256" key="1">
    <source>
        <dbReference type="ARBA" id="ARBA00022679"/>
    </source>
</evidence>
<dbReference type="PANTHER" id="PTHR42774:SF3">
    <property type="entry name" value="KETOHEXOKINASE"/>
    <property type="match status" value="1"/>
</dbReference>
<sequence length="317" mass="34227">MQARQNGVGVAQSGSSKSYDVVGLGLNAVDYLCVVPHFPRFDSKVKMATFRREGGGQIATALVALSRWGLTTSYLGKVGDDELGRYTRQELEREGVDTTHLRVAPGGTSQFAFILVDRQTGERTVVWHRDEQVNLTLQEVSRPAVTAGRVLHLDGHETEAAIQAARWAREEGIPVVLDIDDVRPGTAALIQEVDFLIADQDFPRRFTGYADREAALREIASQGPREVGMTLGAEGAMALSGEGIVYRPGFRVKAVDTTGAGDLFHAGFIYGLLQGWGLAERLAFANAAAALKCRQLGGRSGIPTLEEAYRLLEGSPG</sequence>
<dbReference type="Pfam" id="PF00294">
    <property type="entry name" value="PfkB"/>
    <property type="match status" value="1"/>
</dbReference>
<protein>
    <recommendedName>
        <fullName evidence="3">Carbohydrate kinase PfkB domain-containing protein</fullName>
    </recommendedName>
</protein>
<gene>
    <name evidence="4" type="ORF">HYY20_05795</name>
</gene>
<dbReference type="InterPro" id="IPR011611">
    <property type="entry name" value="PfkB_dom"/>
</dbReference>
<evidence type="ECO:0000256" key="2">
    <source>
        <dbReference type="ARBA" id="ARBA00022777"/>
    </source>
</evidence>
<dbReference type="SUPFAM" id="SSF53613">
    <property type="entry name" value="Ribokinase-like"/>
    <property type="match status" value="1"/>
</dbReference>
<evidence type="ECO:0000259" key="3">
    <source>
        <dbReference type="Pfam" id="PF00294"/>
    </source>
</evidence>
<dbReference type="PANTHER" id="PTHR42774">
    <property type="entry name" value="PHOSPHOTRANSFERASE SYSTEM TRANSPORT PROTEIN"/>
    <property type="match status" value="1"/>
</dbReference>
<dbReference type="Proteomes" id="UP000769766">
    <property type="component" value="Unassembled WGS sequence"/>
</dbReference>
<dbReference type="InterPro" id="IPR002173">
    <property type="entry name" value="Carboh/pur_kinase_PfkB_CS"/>
</dbReference>
<evidence type="ECO:0000313" key="4">
    <source>
        <dbReference type="EMBL" id="MBI2876375.1"/>
    </source>
</evidence>
<name>A0A932FV64_UNCTE</name>
<feature type="domain" description="Carbohydrate kinase PfkB" evidence="3">
    <location>
        <begin position="25"/>
        <end position="304"/>
    </location>
</feature>
<keyword evidence="1" id="KW-0808">Transferase</keyword>
<keyword evidence="2" id="KW-0418">Kinase</keyword>
<comment type="caution">
    <text evidence="4">The sequence shown here is derived from an EMBL/GenBank/DDBJ whole genome shotgun (WGS) entry which is preliminary data.</text>
</comment>
<dbReference type="EMBL" id="JACPRF010000177">
    <property type="protein sequence ID" value="MBI2876375.1"/>
    <property type="molecule type" value="Genomic_DNA"/>
</dbReference>
<dbReference type="PROSITE" id="PS00584">
    <property type="entry name" value="PFKB_KINASES_2"/>
    <property type="match status" value="1"/>
</dbReference>
<dbReference type="InterPro" id="IPR029056">
    <property type="entry name" value="Ribokinase-like"/>
</dbReference>
<dbReference type="AlphaFoldDB" id="A0A932FV64"/>
<evidence type="ECO:0000313" key="5">
    <source>
        <dbReference type="Proteomes" id="UP000769766"/>
    </source>
</evidence>
<reference evidence="4" key="1">
    <citation type="submission" date="2020-07" db="EMBL/GenBank/DDBJ databases">
        <title>Huge and variable diversity of episymbiotic CPR bacteria and DPANN archaea in groundwater ecosystems.</title>
        <authorList>
            <person name="He C.Y."/>
            <person name="Keren R."/>
            <person name="Whittaker M."/>
            <person name="Farag I.F."/>
            <person name="Doudna J."/>
            <person name="Cate J.H.D."/>
            <person name="Banfield J.F."/>
        </authorList>
    </citation>
    <scope>NUCLEOTIDE SEQUENCE</scope>
    <source>
        <strain evidence="4">NC_groundwater_672_Ag_B-0.1um_62_36</strain>
    </source>
</reference>
<proteinExistence type="predicted"/>
<dbReference type="GO" id="GO:0016301">
    <property type="term" value="F:kinase activity"/>
    <property type="evidence" value="ECO:0007669"/>
    <property type="project" value="UniProtKB-KW"/>
</dbReference>
<dbReference type="Gene3D" id="3.40.1190.20">
    <property type="match status" value="1"/>
</dbReference>
<dbReference type="InterPro" id="IPR052562">
    <property type="entry name" value="Ketohexokinase-related"/>
</dbReference>
<accession>A0A932FV64</accession>
<organism evidence="4 5">
    <name type="scientific">Tectimicrobiota bacterium</name>
    <dbReference type="NCBI Taxonomy" id="2528274"/>
    <lineage>
        <taxon>Bacteria</taxon>
        <taxon>Pseudomonadati</taxon>
        <taxon>Nitrospinota/Tectimicrobiota group</taxon>
        <taxon>Candidatus Tectimicrobiota</taxon>
    </lineage>
</organism>